<gene>
    <name evidence="5" type="ORF">TrRE_jg6650</name>
</gene>
<keyword evidence="1" id="KW-0343">GTPase activation</keyword>
<dbReference type="InterPro" id="IPR032675">
    <property type="entry name" value="LRR_dom_sf"/>
</dbReference>
<organism evidence="5 6">
    <name type="scientific">Triparma retinervis</name>
    <dbReference type="NCBI Taxonomy" id="2557542"/>
    <lineage>
        <taxon>Eukaryota</taxon>
        <taxon>Sar</taxon>
        <taxon>Stramenopiles</taxon>
        <taxon>Ochrophyta</taxon>
        <taxon>Bolidophyceae</taxon>
        <taxon>Parmales</taxon>
        <taxon>Triparmaceae</taxon>
        <taxon>Triparma</taxon>
    </lineage>
</organism>
<evidence type="ECO:0000256" key="1">
    <source>
        <dbReference type="ARBA" id="ARBA00022468"/>
    </source>
</evidence>
<dbReference type="GO" id="GO:0048471">
    <property type="term" value="C:perinuclear region of cytoplasm"/>
    <property type="evidence" value="ECO:0007669"/>
    <property type="project" value="TreeGrafter"/>
</dbReference>
<evidence type="ECO:0000256" key="4">
    <source>
        <dbReference type="SAM" id="MobiDB-lite"/>
    </source>
</evidence>
<dbReference type="GO" id="GO:0005829">
    <property type="term" value="C:cytosol"/>
    <property type="evidence" value="ECO:0007669"/>
    <property type="project" value="TreeGrafter"/>
</dbReference>
<evidence type="ECO:0000256" key="2">
    <source>
        <dbReference type="ARBA" id="ARBA00022614"/>
    </source>
</evidence>
<dbReference type="Gene3D" id="3.80.10.10">
    <property type="entry name" value="Ribonuclease Inhibitor"/>
    <property type="match status" value="2"/>
</dbReference>
<name>A0A9W7ALJ9_9STRA</name>
<dbReference type="InterPro" id="IPR001611">
    <property type="entry name" value="Leu-rich_rpt"/>
</dbReference>
<proteinExistence type="predicted"/>
<dbReference type="GO" id="GO:0006913">
    <property type="term" value="P:nucleocytoplasmic transport"/>
    <property type="evidence" value="ECO:0007669"/>
    <property type="project" value="TreeGrafter"/>
</dbReference>
<keyword evidence="6" id="KW-1185">Reference proteome</keyword>
<evidence type="ECO:0000313" key="6">
    <source>
        <dbReference type="Proteomes" id="UP001165082"/>
    </source>
</evidence>
<protein>
    <recommendedName>
        <fullName evidence="7">RNI-like protein</fullName>
    </recommendedName>
</protein>
<dbReference type="GO" id="GO:0005634">
    <property type="term" value="C:nucleus"/>
    <property type="evidence" value="ECO:0007669"/>
    <property type="project" value="TreeGrafter"/>
</dbReference>
<evidence type="ECO:0000256" key="3">
    <source>
        <dbReference type="ARBA" id="ARBA00022737"/>
    </source>
</evidence>
<feature type="compositionally biased region" description="Basic residues" evidence="4">
    <location>
        <begin position="1"/>
        <end position="12"/>
    </location>
</feature>
<keyword evidence="3" id="KW-0677">Repeat</keyword>
<dbReference type="PANTHER" id="PTHR24113:SF12">
    <property type="entry name" value="RAN GTPASE-ACTIVATING PROTEIN 1"/>
    <property type="match status" value="1"/>
</dbReference>
<dbReference type="EMBL" id="BRXZ01002842">
    <property type="protein sequence ID" value="GMH71333.1"/>
    <property type="molecule type" value="Genomic_DNA"/>
</dbReference>
<evidence type="ECO:0000313" key="5">
    <source>
        <dbReference type="EMBL" id="GMH71333.1"/>
    </source>
</evidence>
<keyword evidence="2" id="KW-0433">Leucine-rich repeat</keyword>
<sequence>MPPKKKDGKKKATKVDDRPGQQPEALLETYTAFCKKIGLQPNSEIIGSLTNEENPNKGKQIIVGHNPKSGQPPLGPGGCRALATAIMGIGPGMPKDPETGRTIIYEAIQEIRIWGANVGDDGASAIAELLRLGGAEIKLAYLELNNNNITEIGAFALGRSLQRFQFGQANLSLVTLNLDYNTTLGTAGVAALCLGLRTNSTLKKLSLRYCNIDGESGGPLGEVLFNSQCGLNILDIQGNRLGAPYFEKNENGEPVLDEDGEPKVASTGLLDLCPGLSKNMALTTLILADNLINTSDWDAEGLVKFAEAIAKHPTLTSVDLLYNRIAKEKTPQETEFFETNIEQDPWRGANALLAATGENGNKNIATFRIDASVPDVIFTKLNKMGGGGKKGKKGKKKKCDRSLKKEVVMLIDETDDEPALYSFKYKSDGEMVGRTVGVMAQDLLFSGKDHWASQVEEVIDPDDGRILVVDSDFVEAHSRYGEFV</sequence>
<dbReference type="AlphaFoldDB" id="A0A9W7ALJ9"/>
<dbReference type="OrthoDB" id="341587at2759"/>
<evidence type="ECO:0008006" key="7">
    <source>
        <dbReference type="Google" id="ProtNLM"/>
    </source>
</evidence>
<dbReference type="SMART" id="SM00368">
    <property type="entry name" value="LRR_RI"/>
    <property type="match status" value="5"/>
</dbReference>
<dbReference type="Pfam" id="PF13516">
    <property type="entry name" value="LRR_6"/>
    <property type="match status" value="2"/>
</dbReference>
<dbReference type="GO" id="GO:0005096">
    <property type="term" value="F:GTPase activator activity"/>
    <property type="evidence" value="ECO:0007669"/>
    <property type="project" value="UniProtKB-KW"/>
</dbReference>
<dbReference type="SUPFAM" id="SSF52047">
    <property type="entry name" value="RNI-like"/>
    <property type="match status" value="1"/>
</dbReference>
<dbReference type="InterPro" id="IPR027038">
    <property type="entry name" value="RanGap"/>
</dbReference>
<dbReference type="GO" id="GO:0031267">
    <property type="term" value="F:small GTPase binding"/>
    <property type="evidence" value="ECO:0007669"/>
    <property type="project" value="TreeGrafter"/>
</dbReference>
<dbReference type="PANTHER" id="PTHR24113">
    <property type="entry name" value="RAN GTPASE-ACTIVATING PROTEIN 1"/>
    <property type="match status" value="1"/>
</dbReference>
<feature type="region of interest" description="Disordered" evidence="4">
    <location>
        <begin position="1"/>
        <end position="24"/>
    </location>
</feature>
<reference evidence="5" key="1">
    <citation type="submission" date="2022-07" db="EMBL/GenBank/DDBJ databases">
        <title>Genome analysis of Parmales, a sister group of diatoms, reveals the evolutionary specialization of diatoms from phago-mixotrophs to photoautotrophs.</title>
        <authorList>
            <person name="Ban H."/>
            <person name="Sato S."/>
            <person name="Yoshikawa S."/>
            <person name="Kazumasa Y."/>
            <person name="Nakamura Y."/>
            <person name="Ichinomiya M."/>
            <person name="Saitoh K."/>
            <person name="Sato N."/>
            <person name="Blanc-Mathieu R."/>
            <person name="Endo H."/>
            <person name="Kuwata A."/>
            <person name="Ogata H."/>
        </authorList>
    </citation>
    <scope>NUCLEOTIDE SEQUENCE</scope>
</reference>
<accession>A0A9W7ALJ9</accession>
<dbReference type="Proteomes" id="UP001165082">
    <property type="component" value="Unassembled WGS sequence"/>
</dbReference>
<comment type="caution">
    <text evidence="5">The sequence shown here is derived from an EMBL/GenBank/DDBJ whole genome shotgun (WGS) entry which is preliminary data.</text>
</comment>